<evidence type="ECO:0000313" key="4">
    <source>
        <dbReference type="Proteomes" id="UP001231518"/>
    </source>
</evidence>
<proteinExistence type="predicted"/>
<evidence type="ECO:0000313" key="3">
    <source>
        <dbReference type="EMBL" id="KAJ8712298.1"/>
    </source>
</evidence>
<comment type="caution">
    <text evidence="3">The sequence shown here is derived from an EMBL/GenBank/DDBJ whole genome shotgun (WGS) entry which is preliminary data.</text>
</comment>
<accession>A0AAD8DPA2</accession>
<feature type="region of interest" description="Disordered" evidence="1">
    <location>
        <begin position="25"/>
        <end position="53"/>
    </location>
</feature>
<evidence type="ECO:0000256" key="2">
    <source>
        <dbReference type="SAM" id="SignalP"/>
    </source>
</evidence>
<evidence type="ECO:0000256" key="1">
    <source>
        <dbReference type="SAM" id="MobiDB-lite"/>
    </source>
</evidence>
<sequence>MAHIQNVLIFSALCVLAVAIAQASQGGPHSSQGGPPTSQGGPHENQGRARRQAPDFSVFDISQSIANWTTCDITVSPKISCHDCNTRMICKPVGGLLKACDNPFRPHCNNGICSAVPSAECATSQ</sequence>
<feature type="signal peptide" evidence="2">
    <location>
        <begin position="1"/>
        <end position="23"/>
    </location>
</feature>
<feature type="compositionally biased region" description="Low complexity" evidence="1">
    <location>
        <begin position="25"/>
        <end position="43"/>
    </location>
</feature>
<dbReference type="EMBL" id="JARGEI010000021">
    <property type="protein sequence ID" value="KAJ8712298.1"/>
    <property type="molecule type" value="Genomic_DNA"/>
</dbReference>
<feature type="chain" id="PRO_5042168855" evidence="2">
    <location>
        <begin position="24"/>
        <end position="125"/>
    </location>
</feature>
<protein>
    <submittedName>
        <fullName evidence="3">Uncharacterized protein</fullName>
    </submittedName>
</protein>
<dbReference type="Proteomes" id="UP001231518">
    <property type="component" value="Chromosome 17"/>
</dbReference>
<dbReference type="AlphaFoldDB" id="A0AAD8DPA2"/>
<organism evidence="3 4">
    <name type="scientific">Mythimna separata</name>
    <name type="common">Oriental armyworm</name>
    <name type="synonym">Pseudaletia separata</name>
    <dbReference type="NCBI Taxonomy" id="271217"/>
    <lineage>
        <taxon>Eukaryota</taxon>
        <taxon>Metazoa</taxon>
        <taxon>Ecdysozoa</taxon>
        <taxon>Arthropoda</taxon>
        <taxon>Hexapoda</taxon>
        <taxon>Insecta</taxon>
        <taxon>Pterygota</taxon>
        <taxon>Neoptera</taxon>
        <taxon>Endopterygota</taxon>
        <taxon>Lepidoptera</taxon>
        <taxon>Glossata</taxon>
        <taxon>Ditrysia</taxon>
        <taxon>Noctuoidea</taxon>
        <taxon>Noctuidae</taxon>
        <taxon>Noctuinae</taxon>
        <taxon>Hadenini</taxon>
        <taxon>Mythimna</taxon>
    </lineage>
</organism>
<gene>
    <name evidence="3" type="ORF">PYW07_005140</name>
</gene>
<reference evidence="3" key="1">
    <citation type="submission" date="2023-03" db="EMBL/GenBank/DDBJ databases">
        <title>Chromosome-level genomes of two armyworms, Mythimna separata and Mythimna loreyi, provide insights into the biosynthesis and reception of sex pheromones.</title>
        <authorList>
            <person name="Zhao H."/>
        </authorList>
    </citation>
    <scope>NUCLEOTIDE SEQUENCE</scope>
    <source>
        <strain evidence="3">BeijingLab</strain>
        <tissue evidence="3">Pupa</tissue>
    </source>
</reference>
<keyword evidence="4" id="KW-1185">Reference proteome</keyword>
<name>A0AAD8DPA2_MYTSE</name>
<keyword evidence="2" id="KW-0732">Signal</keyword>